<protein>
    <submittedName>
        <fullName evidence="1">Uncharacterized protein</fullName>
    </submittedName>
</protein>
<evidence type="ECO:0000313" key="2">
    <source>
        <dbReference type="Proteomes" id="UP000299102"/>
    </source>
</evidence>
<dbReference type="AlphaFoldDB" id="A0A4C1YET8"/>
<gene>
    <name evidence="1" type="ORF">EVAR_57399_1</name>
</gene>
<dbReference type="EMBL" id="BGZK01001176">
    <property type="protein sequence ID" value="GBP73504.1"/>
    <property type="molecule type" value="Genomic_DNA"/>
</dbReference>
<name>A0A4C1YET8_EUMVA</name>
<sequence length="152" mass="16040">MSSILFYAMRPKAACAHKAGTGIGGICQPENPLVGSAHPLTRSETISMGVRRIGAVQVEVLAASASASQGAVPALQRSSNRFARSAPNIRVICGPNAEHVWALLFNVSRDCVRCESAGFGQFVQCPSPALPPDPRTNLGYDSELTTKAKYAL</sequence>
<organism evidence="1 2">
    <name type="scientific">Eumeta variegata</name>
    <name type="common">Bagworm moth</name>
    <name type="synonym">Eumeta japonica</name>
    <dbReference type="NCBI Taxonomy" id="151549"/>
    <lineage>
        <taxon>Eukaryota</taxon>
        <taxon>Metazoa</taxon>
        <taxon>Ecdysozoa</taxon>
        <taxon>Arthropoda</taxon>
        <taxon>Hexapoda</taxon>
        <taxon>Insecta</taxon>
        <taxon>Pterygota</taxon>
        <taxon>Neoptera</taxon>
        <taxon>Endopterygota</taxon>
        <taxon>Lepidoptera</taxon>
        <taxon>Glossata</taxon>
        <taxon>Ditrysia</taxon>
        <taxon>Tineoidea</taxon>
        <taxon>Psychidae</taxon>
        <taxon>Oiketicinae</taxon>
        <taxon>Eumeta</taxon>
    </lineage>
</organism>
<proteinExistence type="predicted"/>
<accession>A0A4C1YET8</accession>
<reference evidence="1 2" key="1">
    <citation type="journal article" date="2019" name="Commun. Biol.">
        <title>The bagworm genome reveals a unique fibroin gene that provides high tensile strength.</title>
        <authorList>
            <person name="Kono N."/>
            <person name="Nakamura H."/>
            <person name="Ohtoshi R."/>
            <person name="Tomita M."/>
            <person name="Numata K."/>
            <person name="Arakawa K."/>
        </authorList>
    </citation>
    <scope>NUCLEOTIDE SEQUENCE [LARGE SCALE GENOMIC DNA]</scope>
</reference>
<keyword evidence="2" id="KW-1185">Reference proteome</keyword>
<dbReference type="Proteomes" id="UP000299102">
    <property type="component" value="Unassembled WGS sequence"/>
</dbReference>
<evidence type="ECO:0000313" key="1">
    <source>
        <dbReference type="EMBL" id="GBP73504.1"/>
    </source>
</evidence>
<comment type="caution">
    <text evidence="1">The sequence shown here is derived from an EMBL/GenBank/DDBJ whole genome shotgun (WGS) entry which is preliminary data.</text>
</comment>